<dbReference type="InParanoid" id="A0A2P5EUK7"/>
<accession>A0A2P5EUK7</accession>
<keyword evidence="2" id="KW-0732">Signal</keyword>
<gene>
    <name evidence="3" type="ORF">TorRG33x02_150830</name>
</gene>
<proteinExistence type="predicted"/>
<keyword evidence="1" id="KW-0812">Transmembrane</keyword>
<feature type="signal peptide" evidence="2">
    <location>
        <begin position="1"/>
        <end position="23"/>
    </location>
</feature>
<dbReference type="Proteomes" id="UP000237000">
    <property type="component" value="Unassembled WGS sequence"/>
</dbReference>
<keyword evidence="1" id="KW-1133">Transmembrane helix</keyword>
<reference evidence="4" key="1">
    <citation type="submission" date="2016-06" db="EMBL/GenBank/DDBJ databases">
        <title>Parallel loss of symbiosis genes in relatives of nitrogen-fixing non-legume Parasponia.</title>
        <authorList>
            <person name="Van Velzen R."/>
            <person name="Holmer R."/>
            <person name="Bu F."/>
            <person name="Rutten L."/>
            <person name="Van Zeijl A."/>
            <person name="Liu W."/>
            <person name="Santuari L."/>
            <person name="Cao Q."/>
            <person name="Sharma T."/>
            <person name="Shen D."/>
            <person name="Roswanjaya Y."/>
            <person name="Wardhani T."/>
            <person name="Kalhor M.S."/>
            <person name="Jansen J."/>
            <person name="Van den Hoogen J."/>
            <person name="Gungor B."/>
            <person name="Hartog M."/>
            <person name="Hontelez J."/>
            <person name="Verver J."/>
            <person name="Yang W.-C."/>
            <person name="Schijlen E."/>
            <person name="Repin R."/>
            <person name="Schilthuizen M."/>
            <person name="Schranz E."/>
            <person name="Heidstra R."/>
            <person name="Miyata K."/>
            <person name="Fedorova E."/>
            <person name="Kohlen W."/>
            <person name="Bisseling T."/>
            <person name="Smit S."/>
            <person name="Geurts R."/>
        </authorList>
    </citation>
    <scope>NUCLEOTIDE SEQUENCE [LARGE SCALE GENOMIC DNA]</scope>
    <source>
        <strain evidence="4">cv. RG33-2</strain>
    </source>
</reference>
<dbReference type="EMBL" id="JXTC01000097">
    <property type="protein sequence ID" value="PON89220.1"/>
    <property type="molecule type" value="Genomic_DNA"/>
</dbReference>
<evidence type="ECO:0000313" key="3">
    <source>
        <dbReference type="EMBL" id="PON89220.1"/>
    </source>
</evidence>
<comment type="caution">
    <text evidence="3">The sequence shown here is derived from an EMBL/GenBank/DDBJ whole genome shotgun (WGS) entry which is preliminary data.</text>
</comment>
<sequence length="67" mass="6809">MAHVSRIAFFFLVLAMVILSAAAQDSEPAPAPAPAPGIQSGAGLPATFSGVFLSSTLLFSLAAFLMN</sequence>
<evidence type="ECO:0000256" key="1">
    <source>
        <dbReference type="SAM" id="Phobius"/>
    </source>
</evidence>
<organism evidence="3 4">
    <name type="scientific">Trema orientale</name>
    <name type="common">Charcoal tree</name>
    <name type="synonym">Celtis orientalis</name>
    <dbReference type="NCBI Taxonomy" id="63057"/>
    <lineage>
        <taxon>Eukaryota</taxon>
        <taxon>Viridiplantae</taxon>
        <taxon>Streptophyta</taxon>
        <taxon>Embryophyta</taxon>
        <taxon>Tracheophyta</taxon>
        <taxon>Spermatophyta</taxon>
        <taxon>Magnoliopsida</taxon>
        <taxon>eudicotyledons</taxon>
        <taxon>Gunneridae</taxon>
        <taxon>Pentapetalae</taxon>
        <taxon>rosids</taxon>
        <taxon>fabids</taxon>
        <taxon>Rosales</taxon>
        <taxon>Cannabaceae</taxon>
        <taxon>Trema</taxon>
    </lineage>
</organism>
<feature type="chain" id="PRO_5015196867" description="Arabinogalactan peptide" evidence="2">
    <location>
        <begin position="24"/>
        <end position="67"/>
    </location>
</feature>
<name>A0A2P5EUK7_TREOI</name>
<keyword evidence="1" id="KW-0472">Membrane</keyword>
<keyword evidence="4" id="KW-1185">Reference proteome</keyword>
<dbReference type="AlphaFoldDB" id="A0A2P5EUK7"/>
<evidence type="ECO:0008006" key="5">
    <source>
        <dbReference type="Google" id="ProtNLM"/>
    </source>
</evidence>
<evidence type="ECO:0000313" key="4">
    <source>
        <dbReference type="Proteomes" id="UP000237000"/>
    </source>
</evidence>
<evidence type="ECO:0000256" key="2">
    <source>
        <dbReference type="SAM" id="SignalP"/>
    </source>
</evidence>
<feature type="transmembrane region" description="Helical" evidence="1">
    <location>
        <begin position="47"/>
        <end position="66"/>
    </location>
</feature>
<protein>
    <recommendedName>
        <fullName evidence="5">Arabinogalactan peptide</fullName>
    </recommendedName>
</protein>